<sequence>MRATRTESKAGQRGKTAATTRVDRDGQLEYPPPPRFLQHCGCLWANQHGFIHLRGHDFRSSHFLSLDNAISLQFSSLPLPPPLAPPQQ</sequence>
<organism evidence="2 3">
    <name type="scientific">Portunus trituberculatus</name>
    <name type="common">Swimming crab</name>
    <name type="synonym">Neptunus trituberculatus</name>
    <dbReference type="NCBI Taxonomy" id="210409"/>
    <lineage>
        <taxon>Eukaryota</taxon>
        <taxon>Metazoa</taxon>
        <taxon>Ecdysozoa</taxon>
        <taxon>Arthropoda</taxon>
        <taxon>Crustacea</taxon>
        <taxon>Multicrustacea</taxon>
        <taxon>Malacostraca</taxon>
        <taxon>Eumalacostraca</taxon>
        <taxon>Eucarida</taxon>
        <taxon>Decapoda</taxon>
        <taxon>Pleocyemata</taxon>
        <taxon>Brachyura</taxon>
        <taxon>Eubrachyura</taxon>
        <taxon>Portunoidea</taxon>
        <taxon>Portunidae</taxon>
        <taxon>Portuninae</taxon>
        <taxon>Portunus</taxon>
    </lineage>
</organism>
<dbReference type="Proteomes" id="UP000324222">
    <property type="component" value="Unassembled WGS sequence"/>
</dbReference>
<name>A0A5B7F3Z3_PORTR</name>
<comment type="caution">
    <text evidence="2">The sequence shown here is derived from an EMBL/GenBank/DDBJ whole genome shotgun (WGS) entry which is preliminary data.</text>
</comment>
<gene>
    <name evidence="2" type="ORF">E2C01_033901</name>
</gene>
<protein>
    <submittedName>
        <fullName evidence="2">Uncharacterized protein</fullName>
    </submittedName>
</protein>
<proteinExistence type="predicted"/>
<feature type="region of interest" description="Disordered" evidence="1">
    <location>
        <begin position="1"/>
        <end position="30"/>
    </location>
</feature>
<accession>A0A5B7F3Z3</accession>
<reference evidence="2 3" key="1">
    <citation type="submission" date="2019-05" db="EMBL/GenBank/DDBJ databases">
        <title>Another draft genome of Portunus trituberculatus and its Hox gene families provides insights of decapod evolution.</title>
        <authorList>
            <person name="Jeong J.-H."/>
            <person name="Song I."/>
            <person name="Kim S."/>
            <person name="Choi T."/>
            <person name="Kim D."/>
            <person name="Ryu S."/>
            <person name="Kim W."/>
        </authorList>
    </citation>
    <scope>NUCLEOTIDE SEQUENCE [LARGE SCALE GENOMIC DNA]</scope>
    <source>
        <tissue evidence="2">Muscle</tissue>
    </source>
</reference>
<feature type="compositionally biased region" description="Basic and acidic residues" evidence="1">
    <location>
        <begin position="1"/>
        <end position="10"/>
    </location>
</feature>
<evidence type="ECO:0000313" key="3">
    <source>
        <dbReference type="Proteomes" id="UP000324222"/>
    </source>
</evidence>
<evidence type="ECO:0000313" key="2">
    <source>
        <dbReference type="EMBL" id="MPC40345.1"/>
    </source>
</evidence>
<keyword evidence="3" id="KW-1185">Reference proteome</keyword>
<dbReference type="EMBL" id="VSRR010004661">
    <property type="protein sequence ID" value="MPC40345.1"/>
    <property type="molecule type" value="Genomic_DNA"/>
</dbReference>
<evidence type="ECO:0000256" key="1">
    <source>
        <dbReference type="SAM" id="MobiDB-lite"/>
    </source>
</evidence>
<dbReference type="AlphaFoldDB" id="A0A5B7F3Z3"/>